<dbReference type="KEGG" id="qsa:O6P43_009944"/>
<name>A0AAD7VDN7_QUISA</name>
<dbReference type="AlphaFoldDB" id="A0AAD7VDN7"/>
<proteinExistence type="predicted"/>
<comment type="caution">
    <text evidence="3">The sequence shown here is derived from an EMBL/GenBank/DDBJ whole genome shotgun (WGS) entry which is preliminary data.</text>
</comment>
<dbReference type="EMBL" id="JARAOO010000004">
    <property type="protein sequence ID" value="KAJ7971992.1"/>
    <property type="molecule type" value="Genomic_DNA"/>
</dbReference>
<dbReference type="PANTHER" id="PTHR33223:SF10">
    <property type="entry name" value="AMINOTRANSFERASE-LIKE PLANT MOBILE DOMAIN-CONTAINING PROTEIN"/>
    <property type="match status" value="1"/>
</dbReference>
<dbReference type="PANTHER" id="PTHR33223">
    <property type="entry name" value="CCHC-TYPE DOMAIN-CONTAINING PROTEIN"/>
    <property type="match status" value="1"/>
</dbReference>
<evidence type="ECO:0000313" key="4">
    <source>
        <dbReference type="Proteomes" id="UP001163823"/>
    </source>
</evidence>
<reference evidence="3" key="1">
    <citation type="journal article" date="2023" name="Science">
        <title>Elucidation of the pathway for biosynthesis of saponin adjuvants from the soapbark tree.</title>
        <authorList>
            <person name="Reed J."/>
            <person name="Orme A."/>
            <person name="El-Demerdash A."/>
            <person name="Owen C."/>
            <person name="Martin L.B.B."/>
            <person name="Misra R.C."/>
            <person name="Kikuchi S."/>
            <person name="Rejzek M."/>
            <person name="Martin A.C."/>
            <person name="Harkess A."/>
            <person name="Leebens-Mack J."/>
            <person name="Louveau T."/>
            <person name="Stephenson M.J."/>
            <person name="Osbourn A."/>
        </authorList>
    </citation>
    <scope>NUCLEOTIDE SEQUENCE</scope>
    <source>
        <strain evidence="3">S10</strain>
    </source>
</reference>
<dbReference type="Pfam" id="PF03732">
    <property type="entry name" value="Retrotrans_gag"/>
    <property type="match status" value="1"/>
</dbReference>
<evidence type="ECO:0000259" key="2">
    <source>
        <dbReference type="Pfam" id="PF03732"/>
    </source>
</evidence>
<organism evidence="3 4">
    <name type="scientific">Quillaja saponaria</name>
    <name type="common">Soap bark tree</name>
    <dbReference type="NCBI Taxonomy" id="32244"/>
    <lineage>
        <taxon>Eukaryota</taxon>
        <taxon>Viridiplantae</taxon>
        <taxon>Streptophyta</taxon>
        <taxon>Embryophyta</taxon>
        <taxon>Tracheophyta</taxon>
        <taxon>Spermatophyta</taxon>
        <taxon>Magnoliopsida</taxon>
        <taxon>eudicotyledons</taxon>
        <taxon>Gunneridae</taxon>
        <taxon>Pentapetalae</taxon>
        <taxon>rosids</taxon>
        <taxon>fabids</taxon>
        <taxon>Fabales</taxon>
        <taxon>Quillajaceae</taxon>
        <taxon>Quillaja</taxon>
    </lineage>
</organism>
<sequence length="241" mass="27502">MKNREEEFEEQRRSRMGKGVEGVSSPALIPDLNTPVTQKQFAEIMTALGKISAKRVERAEPKVEDSVEHTEARHPFTKSVTNCLIPQGVKIPALEQYHRTSDPDDFVIGFESLMLLHGVPDQVICRAFGSTLRGSARWWFAQLKQDSIHSFGQLVSQFKRQFMTNRRHKKDATYLLSLKQDDEEPLKQFVGCFNCAALEVDDVNPQVVIIALRAGLKKSEFRNSLNKRTLKTLEELMKRAE</sequence>
<gene>
    <name evidence="3" type="ORF">O6P43_009944</name>
</gene>
<dbReference type="InterPro" id="IPR005162">
    <property type="entry name" value="Retrotrans_gag_dom"/>
</dbReference>
<evidence type="ECO:0000313" key="3">
    <source>
        <dbReference type="EMBL" id="KAJ7971992.1"/>
    </source>
</evidence>
<accession>A0AAD7VDN7</accession>
<keyword evidence="4" id="KW-1185">Reference proteome</keyword>
<protein>
    <submittedName>
        <fullName evidence="3">Retrotransposon gag protein</fullName>
    </submittedName>
</protein>
<dbReference type="Proteomes" id="UP001163823">
    <property type="component" value="Chromosome 4"/>
</dbReference>
<feature type="region of interest" description="Disordered" evidence="1">
    <location>
        <begin position="1"/>
        <end position="31"/>
    </location>
</feature>
<feature type="domain" description="Retrotransposon gag" evidence="2">
    <location>
        <begin position="128"/>
        <end position="217"/>
    </location>
</feature>
<evidence type="ECO:0000256" key="1">
    <source>
        <dbReference type="SAM" id="MobiDB-lite"/>
    </source>
</evidence>